<dbReference type="Proteomes" id="UP001140513">
    <property type="component" value="Unassembled WGS sequence"/>
</dbReference>
<sequence>MGMQFGGPFHTRFTKKPLQELILALNNNTDIAPRRYEGQDVYKDHNGKIMDMRGRIQKLAMDELSKEDEEKDAALGTIIACLSVPLPLSTIATVVAEAILLFAHGEMDEVAAGSLSLLESRVKKYGNAILTKDSMCNKKANALEDVRRKLEQLKQTIPNIPWHTVLLPPRTAAEEALYAPFLQRLLASRADDEILYVRSTQLLGLALLMKCYGWMINVEVEGREGNIESPWERKTGALTVVFSTQSSSKHPDRTYIESREDKVKYRQNRRFNQSTSCKANNLSKIGGLAICDNEHHAYDYRKAYSKVQKTLQESSTLELSFDKDVLRCTMKHSFDDDTIDEQCQDFVRTFTENLPHCVQDAISLSLGEHDWCGLMKQLKHQSGGQELDSYPLFRMATKAKDPTKLWALMGAITGAHDFIARALINIDEQSTVRIHTSLGFMDPTREANVFIEKLFGTGVVLGEVVLFCAVKFAGIQARSSGLTSGVRVESLIGYWNGEQGILATPVYERTAYWDLAEDKKRPLTLHNMPIAGMPLDEGGWIKPGHVDRVIQRASSTASFNPDREIRPCDVIIEYRPHFENDSSSVVGAVYLNGVFHSLCSLERTMPAAHEHLSVCDHTNKPPEPASAYWVADIGSFETGVIPYLRNDSVGAAEQLLLFQPQNDHVSRFVTSQVVDGYLMVQKGCLDCAVRQAKDARCSFLIPEVVHSTAIGNAVSTT</sequence>
<gene>
    <name evidence="1" type="ORF">N0V89_006293</name>
</gene>
<reference evidence="1" key="1">
    <citation type="submission" date="2022-10" db="EMBL/GenBank/DDBJ databases">
        <title>Tapping the CABI collections for fungal endophytes: first genome assemblies for Collariella, Neodidymelliopsis, Ascochyta clinopodiicola, Didymella pomorum, Didymosphaeria variabile, Neocosmospora piperis and Neocucurbitaria cava.</title>
        <authorList>
            <person name="Hill R."/>
        </authorList>
    </citation>
    <scope>NUCLEOTIDE SEQUENCE</scope>
    <source>
        <strain evidence="1">IMI 356815</strain>
    </source>
</reference>
<dbReference type="RefSeq" id="XP_056072330.1">
    <property type="nucleotide sequence ID" value="XM_056215063.1"/>
</dbReference>
<dbReference type="OrthoDB" id="4759417at2759"/>
<dbReference type="EMBL" id="JAPEUX010000004">
    <property type="protein sequence ID" value="KAJ4354556.1"/>
    <property type="molecule type" value="Genomic_DNA"/>
</dbReference>
<dbReference type="GeneID" id="80909823"/>
<keyword evidence="2" id="KW-1185">Reference proteome</keyword>
<accession>A0A9W8XML7</accession>
<evidence type="ECO:0000313" key="2">
    <source>
        <dbReference type="Proteomes" id="UP001140513"/>
    </source>
</evidence>
<dbReference type="AlphaFoldDB" id="A0A9W8XML7"/>
<organism evidence="1 2">
    <name type="scientific">Didymosphaeria variabile</name>
    <dbReference type="NCBI Taxonomy" id="1932322"/>
    <lineage>
        <taxon>Eukaryota</taxon>
        <taxon>Fungi</taxon>
        <taxon>Dikarya</taxon>
        <taxon>Ascomycota</taxon>
        <taxon>Pezizomycotina</taxon>
        <taxon>Dothideomycetes</taxon>
        <taxon>Pleosporomycetidae</taxon>
        <taxon>Pleosporales</taxon>
        <taxon>Massarineae</taxon>
        <taxon>Didymosphaeriaceae</taxon>
        <taxon>Didymosphaeria</taxon>
    </lineage>
</organism>
<protein>
    <submittedName>
        <fullName evidence="1">Uncharacterized protein</fullName>
    </submittedName>
</protein>
<evidence type="ECO:0000313" key="1">
    <source>
        <dbReference type="EMBL" id="KAJ4354556.1"/>
    </source>
</evidence>
<name>A0A9W8XML7_9PLEO</name>
<proteinExistence type="predicted"/>
<comment type="caution">
    <text evidence="1">The sequence shown here is derived from an EMBL/GenBank/DDBJ whole genome shotgun (WGS) entry which is preliminary data.</text>
</comment>